<name>A0A2S7WAF1_9FLAO</name>
<protein>
    <recommendedName>
        <fullName evidence="5">PKD domain-containing protein</fullName>
    </recommendedName>
</protein>
<dbReference type="InterPro" id="IPR000601">
    <property type="entry name" value="PKD_dom"/>
</dbReference>
<dbReference type="PROSITE" id="PS50093">
    <property type="entry name" value="PKD"/>
    <property type="match status" value="1"/>
</dbReference>
<dbReference type="InterPro" id="IPR030395">
    <property type="entry name" value="GP_PDE_dom"/>
</dbReference>
<dbReference type="Proteomes" id="UP000237608">
    <property type="component" value="Unassembled WGS sequence"/>
</dbReference>
<feature type="domain" description="PKD" evidence="1">
    <location>
        <begin position="35"/>
        <end position="113"/>
    </location>
</feature>
<proteinExistence type="predicted"/>
<evidence type="ECO:0000313" key="3">
    <source>
        <dbReference type="EMBL" id="PQJ74610.1"/>
    </source>
</evidence>
<dbReference type="GO" id="GO:0006644">
    <property type="term" value="P:phospholipid metabolic process"/>
    <property type="evidence" value="ECO:0007669"/>
    <property type="project" value="TreeGrafter"/>
</dbReference>
<dbReference type="PROSITE" id="PS51704">
    <property type="entry name" value="GP_PDE"/>
    <property type="match status" value="1"/>
</dbReference>
<dbReference type="RefSeq" id="WP_105045760.1">
    <property type="nucleotide sequence ID" value="NZ_CP150662.1"/>
</dbReference>
<dbReference type="PANTHER" id="PTHR46320">
    <property type="entry name" value="GLYCEROPHOSPHODIESTER PHOSPHODIESTERASE 1"/>
    <property type="match status" value="1"/>
</dbReference>
<dbReference type="CDD" id="cd00146">
    <property type="entry name" value="PKD"/>
    <property type="match status" value="1"/>
</dbReference>
<organism evidence="3 4">
    <name type="scientific">Polaribacter gangjinensis</name>
    <dbReference type="NCBI Taxonomy" id="574710"/>
    <lineage>
        <taxon>Bacteria</taxon>
        <taxon>Pseudomonadati</taxon>
        <taxon>Bacteroidota</taxon>
        <taxon>Flavobacteriia</taxon>
        <taxon>Flavobacteriales</taxon>
        <taxon>Flavobacteriaceae</taxon>
    </lineage>
</organism>
<dbReference type="CDD" id="cd08566">
    <property type="entry name" value="GDPD_AtGDE_like"/>
    <property type="match status" value="1"/>
</dbReference>
<dbReference type="SUPFAM" id="SSF49299">
    <property type="entry name" value="PKD domain"/>
    <property type="match status" value="1"/>
</dbReference>
<dbReference type="GO" id="GO:0008889">
    <property type="term" value="F:glycerophosphodiester phosphodiesterase activity"/>
    <property type="evidence" value="ECO:0007669"/>
    <property type="project" value="TreeGrafter"/>
</dbReference>
<dbReference type="InterPro" id="IPR013783">
    <property type="entry name" value="Ig-like_fold"/>
</dbReference>
<dbReference type="PANTHER" id="PTHR46320:SF1">
    <property type="entry name" value="GLYCEROPHOSPHODIESTER PHOSPHODIESTERASE 1"/>
    <property type="match status" value="1"/>
</dbReference>
<dbReference type="SMART" id="SM00089">
    <property type="entry name" value="PKD"/>
    <property type="match status" value="1"/>
</dbReference>
<dbReference type="Gene3D" id="2.60.40.10">
    <property type="entry name" value="Immunoglobulins"/>
    <property type="match status" value="1"/>
</dbReference>
<reference evidence="3 4" key="1">
    <citation type="submission" date="2016-12" db="EMBL/GenBank/DDBJ databases">
        <title>Trade-off between light-utilization and light-protection in marine flavobacteria.</title>
        <authorList>
            <person name="Kumagai Y."/>
            <person name="Yoshizawa S."/>
            <person name="Kogure K."/>
            <person name="Iwasaki W."/>
        </authorList>
    </citation>
    <scope>NUCLEOTIDE SEQUENCE [LARGE SCALE GENOMIC DNA]</scope>
    <source>
        <strain evidence="3 4">KCTC 22729</strain>
    </source>
</reference>
<evidence type="ECO:0000313" key="4">
    <source>
        <dbReference type="Proteomes" id="UP000237608"/>
    </source>
</evidence>
<comment type="caution">
    <text evidence="3">The sequence shown here is derived from an EMBL/GenBank/DDBJ whole genome shotgun (WGS) entry which is preliminary data.</text>
</comment>
<dbReference type="AlphaFoldDB" id="A0A2S7WAF1"/>
<keyword evidence="4" id="KW-1185">Reference proteome</keyword>
<dbReference type="GO" id="GO:0006580">
    <property type="term" value="P:ethanolamine metabolic process"/>
    <property type="evidence" value="ECO:0007669"/>
    <property type="project" value="TreeGrafter"/>
</dbReference>
<dbReference type="GO" id="GO:0005886">
    <property type="term" value="C:plasma membrane"/>
    <property type="evidence" value="ECO:0007669"/>
    <property type="project" value="TreeGrafter"/>
</dbReference>
<feature type="domain" description="GP-PDE" evidence="2">
    <location>
        <begin position="134"/>
        <end position="370"/>
    </location>
</feature>
<accession>A0A2S7WAF1</accession>
<dbReference type="SUPFAM" id="SSF51695">
    <property type="entry name" value="PLC-like phosphodiesterases"/>
    <property type="match status" value="1"/>
</dbReference>
<sequence length="376" mass="41831">MKEIILNIVKQSKVFVFLLLVACSADETIVNPGTVTVSFSVNSEDIFAGESVQFTNTSTGTIDAVNWDFGDGNSSNQQNPSHSFTTVGNYIVKLTITSSGQQKSVSKELAVSISSDINGRVTLKDKLNSLNGKMMVCAHRAIAIDKPENSLSAIQSSIDNAIEMIEIDIRQTKDGQLVLMHDATIQRTTNGTGDVSNFTLQELQQFNLEKSNGTLTNEKIPTLKEVFTKTRGKIYINLDIDNKAPFTKVYDLAKQYGMLKQVQFYTKDNNLIRSMIAKDATIVVLPFIDNETQFNAYNTTNLTTIHYSENSFNATLIDKAKEKGWAVYANVYVNTSVTPQSNNNQLIDRFIFLKGSVVQTDHPAYIKNYLQQKNLN</sequence>
<dbReference type="Gene3D" id="3.20.20.190">
    <property type="entry name" value="Phosphatidylinositol (PI) phosphodiesterase"/>
    <property type="match status" value="1"/>
</dbReference>
<gene>
    <name evidence="3" type="ORF">BTO13_04775</name>
</gene>
<dbReference type="InterPro" id="IPR022409">
    <property type="entry name" value="PKD/Chitinase_dom"/>
</dbReference>
<dbReference type="InterPro" id="IPR035986">
    <property type="entry name" value="PKD_dom_sf"/>
</dbReference>
<dbReference type="GO" id="GO:0070291">
    <property type="term" value="P:N-acylethanolamine metabolic process"/>
    <property type="evidence" value="ECO:0007669"/>
    <property type="project" value="TreeGrafter"/>
</dbReference>
<dbReference type="InterPro" id="IPR017946">
    <property type="entry name" value="PLC-like_Pdiesterase_TIM-brl"/>
</dbReference>
<dbReference type="EMBL" id="MSCL01000001">
    <property type="protein sequence ID" value="PQJ74610.1"/>
    <property type="molecule type" value="Genomic_DNA"/>
</dbReference>
<evidence type="ECO:0008006" key="5">
    <source>
        <dbReference type="Google" id="ProtNLM"/>
    </source>
</evidence>
<dbReference type="Pfam" id="PF18911">
    <property type="entry name" value="PKD_4"/>
    <property type="match status" value="1"/>
</dbReference>
<dbReference type="OrthoDB" id="384721at2"/>
<evidence type="ECO:0000259" key="2">
    <source>
        <dbReference type="PROSITE" id="PS51704"/>
    </source>
</evidence>
<evidence type="ECO:0000259" key="1">
    <source>
        <dbReference type="PROSITE" id="PS50093"/>
    </source>
</evidence>
<dbReference type="Pfam" id="PF03009">
    <property type="entry name" value="GDPD"/>
    <property type="match status" value="1"/>
</dbReference>